<dbReference type="GeneID" id="9095828"/>
<gene>
    <name evidence="1" type="ORF">PAAG_05488</name>
</gene>
<dbReference type="Proteomes" id="UP000002059">
    <property type="component" value="Partially assembled WGS sequence"/>
</dbReference>
<sequence>MALTIFQSFDRKLPNGSDIEFTFRGSYREFKSSVQSTVEIDATPVFIKEDISVFQTIAERYFPPTVPFSPLQASLPVLEKTHRLDTEADEIRPASTKFVCGTESYGGPKSRFDVQWSLYSDQGELLEILAVLEVKNTHTIRREDFAPAEATEQNLEAQRSRAANRGPYFTLLEENAVWLSKQAGKYSEHCASVAVFDWTAMFIFNYLHEQSTRGGAVRGTYFDESGPTKGMTFRRLLFAFVARALKRYEATLQDRNMTAEKASPSLLNAQVIIRMIYLALANAHRTMDSPADGCKHVVLEDEGLWPSSRVFSGTSSVRWNL</sequence>
<dbReference type="VEuPathDB" id="FungiDB:PAAG_05488"/>
<dbReference type="HOGENOM" id="CLU_065073_0_0_1"/>
<reference evidence="1 2" key="1">
    <citation type="journal article" date="2011" name="PLoS Genet.">
        <title>Comparative genomic analysis of human fungal pathogens causing paracoccidioidomycosis.</title>
        <authorList>
            <person name="Desjardins C.A."/>
            <person name="Champion M.D."/>
            <person name="Holder J.W."/>
            <person name="Muszewska A."/>
            <person name="Goldberg J."/>
            <person name="Bailao A.M."/>
            <person name="Brigido M.M."/>
            <person name="Ferreira M.E."/>
            <person name="Garcia A.M."/>
            <person name="Grynberg M."/>
            <person name="Gujja S."/>
            <person name="Heiman D.I."/>
            <person name="Henn M.R."/>
            <person name="Kodira C.D."/>
            <person name="Leon-Narvaez H."/>
            <person name="Longo L.V."/>
            <person name="Ma L.J."/>
            <person name="Malavazi I."/>
            <person name="Matsuo A.L."/>
            <person name="Morais F.V."/>
            <person name="Pereira M."/>
            <person name="Rodriguez-Brito S."/>
            <person name="Sakthikumar S."/>
            <person name="Salem-Izacc S.M."/>
            <person name="Sykes S.M."/>
            <person name="Teixeira M.M."/>
            <person name="Vallejo M.C."/>
            <person name="Walter M.E."/>
            <person name="Yandava C."/>
            <person name="Young S."/>
            <person name="Zeng Q."/>
            <person name="Zucker J."/>
            <person name="Felipe M.S."/>
            <person name="Goldman G.H."/>
            <person name="Haas B.J."/>
            <person name="McEwen J.G."/>
            <person name="Nino-Vega G."/>
            <person name="Puccia R."/>
            <person name="San-Blas G."/>
            <person name="Soares C.M."/>
            <person name="Birren B.W."/>
            <person name="Cuomo C.A."/>
        </authorList>
    </citation>
    <scope>NUCLEOTIDE SEQUENCE [LARGE SCALE GENOMIC DNA]</scope>
    <source>
        <strain evidence="2">ATCC MYA-826 / Pb01</strain>
    </source>
</reference>
<evidence type="ECO:0000313" key="1">
    <source>
        <dbReference type="EMBL" id="EEH34439.1"/>
    </source>
</evidence>
<dbReference type="OMA" id="DVQWSLY"/>
<dbReference type="STRING" id="502779.C1H3Z5"/>
<accession>C1H3Z5</accession>
<dbReference type="EMBL" id="KN294005">
    <property type="protein sequence ID" value="EEH34439.1"/>
    <property type="molecule type" value="Genomic_DNA"/>
</dbReference>
<protein>
    <submittedName>
        <fullName evidence="1">Uncharacterized protein</fullName>
    </submittedName>
</protein>
<dbReference type="eggNOG" id="ENOG502T0CW">
    <property type="taxonomic scope" value="Eukaryota"/>
</dbReference>
<dbReference type="KEGG" id="pbl:PAAG_05488"/>
<dbReference type="RefSeq" id="XP_002792759.1">
    <property type="nucleotide sequence ID" value="XM_002792713.1"/>
</dbReference>
<keyword evidence="2" id="KW-1185">Reference proteome</keyword>
<evidence type="ECO:0000313" key="2">
    <source>
        <dbReference type="Proteomes" id="UP000002059"/>
    </source>
</evidence>
<dbReference type="OrthoDB" id="4184893at2759"/>
<dbReference type="AlphaFoldDB" id="C1H3Z5"/>
<proteinExistence type="predicted"/>
<name>C1H3Z5_PARBA</name>
<organism evidence="1 2">
    <name type="scientific">Paracoccidioides lutzii (strain ATCC MYA-826 / Pb01)</name>
    <name type="common">Paracoccidioides brasiliensis</name>
    <dbReference type="NCBI Taxonomy" id="502779"/>
    <lineage>
        <taxon>Eukaryota</taxon>
        <taxon>Fungi</taxon>
        <taxon>Dikarya</taxon>
        <taxon>Ascomycota</taxon>
        <taxon>Pezizomycotina</taxon>
        <taxon>Eurotiomycetes</taxon>
        <taxon>Eurotiomycetidae</taxon>
        <taxon>Onygenales</taxon>
        <taxon>Ajellomycetaceae</taxon>
        <taxon>Paracoccidioides</taxon>
    </lineage>
</organism>